<dbReference type="Gene3D" id="3.90.1720.10">
    <property type="entry name" value="endopeptidase domain like (from Nostoc punctiforme)"/>
    <property type="match status" value="1"/>
</dbReference>
<dbReference type="EMBL" id="PNFZ01000005">
    <property type="protein sequence ID" value="PMB97635.1"/>
    <property type="molecule type" value="Genomic_DNA"/>
</dbReference>
<comment type="caution">
    <text evidence="2">The sequence shown here is derived from an EMBL/GenBank/DDBJ whole genome shotgun (WGS) entry which is preliminary data.</text>
</comment>
<gene>
    <name evidence="2" type="ORF">CJ198_09500</name>
</gene>
<sequence length="187" mass="19525">MSITPLSSTARRIGTVAAALTLAATGIAVAPATAASGPDTAATQEQTVENDRRAEIINRAQFWVDQGVPYSMSAYYPDIDGKNYRTDCSGFVSMAWGLDDSLSTVTLVDVAHPIAKEDLQPGDVLMRGGPGTGGAAGHVAIFNGWANAEQTAYHGLEQAGDAGAVAREIGYPYNGLEGFEAYRLNGL</sequence>
<name>A0A2N6PG18_9MICO</name>
<keyword evidence="2" id="KW-0378">Hydrolase</keyword>
<dbReference type="AlphaFoldDB" id="A0A2N6PG18"/>
<feature type="chain" id="PRO_5014995889" evidence="1">
    <location>
        <begin position="35"/>
        <end position="187"/>
    </location>
</feature>
<protein>
    <submittedName>
        <fullName evidence="2">Cell wall-associated hydrolase</fullName>
    </submittedName>
</protein>
<keyword evidence="1" id="KW-0732">Signal</keyword>
<proteinExistence type="predicted"/>
<evidence type="ECO:0000256" key="1">
    <source>
        <dbReference type="SAM" id="SignalP"/>
    </source>
</evidence>
<dbReference type="RefSeq" id="WP_102162392.1">
    <property type="nucleotide sequence ID" value="NZ_PNFZ01000005.1"/>
</dbReference>
<feature type="signal peptide" evidence="1">
    <location>
        <begin position="1"/>
        <end position="34"/>
    </location>
</feature>
<organism evidence="2 3">
    <name type="scientific">Brevibacterium luteolum</name>
    <dbReference type="NCBI Taxonomy" id="199591"/>
    <lineage>
        <taxon>Bacteria</taxon>
        <taxon>Bacillati</taxon>
        <taxon>Actinomycetota</taxon>
        <taxon>Actinomycetes</taxon>
        <taxon>Micrococcales</taxon>
        <taxon>Brevibacteriaceae</taxon>
        <taxon>Brevibacterium</taxon>
    </lineage>
</organism>
<dbReference type="InterPro" id="IPR038765">
    <property type="entry name" value="Papain-like_cys_pep_sf"/>
</dbReference>
<evidence type="ECO:0000313" key="2">
    <source>
        <dbReference type="EMBL" id="PMB97635.1"/>
    </source>
</evidence>
<keyword evidence="3" id="KW-1185">Reference proteome</keyword>
<dbReference type="SUPFAM" id="SSF54001">
    <property type="entry name" value="Cysteine proteinases"/>
    <property type="match status" value="1"/>
</dbReference>
<accession>A0A2N6PG18</accession>
<dbReference type="OrthoDB" id="5620138at2"/>
<dbReference type="Proteomes" id="UP000235703">
    <property type="component" value="Unassembled WGS sequence"/>
</dbReference>
<dbReference type="GO" id="GO:0016787">
    <property type="term" value="F:hydrolase activity"/>
    <property type="evidence" value="ECO:0007669"/>
    <property type="project" value="UniProtKB-KW"/>
</dbReference>
<reference evidence="2 3" key="1">
    <citation type="submission" date="2017-09" db="EMBL/GenBank/DDBJ databases">
        <title>Bacterial strain isolated from the female urinary microbiota.</title>
        <authorList>
            <person name="Thomas-White K."/>
            <person name="Kumar N."/>
            <person name="Forster S."/>
            <person name="Putonti C."/>
            <person name="Lawley T."/>
            <person name="Wolfe A.J."/>
        </authorList>
    </citation>
    <scope>NUCLEOTIDE SEQUENCE [LARGE SCALE GENOMIC DNA]</scope>
    <source>
        <strain evidence="2 3">UMB0680</strain>
    </source>
</reference>
<evidence type="ECO:0000313" key="3">
    <source>
        <dbReference type="Proteomes" id="UP000235703"/>
    </source>
</evidence>